<dbReference type="EMBL" id="LS991951">
    <property type="protein sequence ID" value="SYV97948.1"/>
    <property type="molecule type" value="Genomic_DNA"/>
</dbReference>
<dbReference type="GO" id="GO:0042781">
    <property type="term" value="F:3'-tRNA processing endoribonuclease activity"/>
    <property type="evidence" value="ECO:0007669"/>
    <property type="project" value="TreeGrafter"/>
</dbReference>
<evidence type="ECO:0000256" key="3">
    <source>
        <dbReference type="ARBA" id="ARBA00022759"/>
    </source>
</evidence>
<evidence type="ECO:0000256" key="1">
    <source>
        <dbReference type="ARBA" id="ARBA00022694"/>
    </source>
</evidence>
<evidence type="ECO:0000256" key="4">
    <source>
        <dbReference type="ARBA" id="ARBA00022801"/>
    </source>
</evidence>
<dbReference type="InterPro" id="IPR000100">
    <property type="entry name" value="RNase_P"/>
</dbReference>
<dbReference type="KEGG" id="medw:NCTC10132_01320"/>
<name>A0A3B0PKY4_9BACT</name>
<evidence type="ECO:0000256" key="2">
    <source>
        <dbReference type="ARBA" id="ARBA00022722"/>
    </source>
</evidence>
<evidence type="ECO:0000256" key="7">
    <source>
        <dbReference type="NCBIfam" id="TIGR00188"/>
    </source>
</evidence>
<dbReference type="Gene3D" id="3.30.230.10">
    <property type="match status" value="1"/>
</dbReference>
<dbReference type="GO" id="GO:0000049">
    <property type="term" value="F:tRNA binding"/>
    <property type="evidence" value="ECO:0007669"/>
    <property type="project" value="UniProtKB-UniRule"/>
</dbReference>
<dbReference type="PANTHER" id="PTHR33992">
    <property type="entry name" value="RIBONUCLEASE P PROTEIN COMPONENT"/>
    <property type="match status" value="1"/>
</dbReference>
<dbReference type="SUPFAM" id="SSF54211">
    <property type="entry name" value="Ribosomal protein S5 domain 2-like"/>
    <property type="match status" value="1"/>
</dbReference>
<keyword evidence="2 6" id="KW-0540">Nuclease</keyword>
<evidence type="ECO:0000313" key="8">
    <source>
        <dbReference type="EMBL" id="SYV97948.1"/>
    </source>
</evidence>
<comment type="similarity">
    <text evidence="6">Belongs to the RnpA family.</text>
</comment>
<comment type="function">
    <text evidence="6">RNaseP catalyzes the removal of the 5'-leader sequence from pre-tRNA to produce the mature 5'-terminus. It can also cleave other RNA substrates such as 4.5S RNA. The protein component plays an auxiliary but essential role in vivo by binding to the 5'-leader sequence and broadening the substrate specificity of the ribozyme.</text>
</comment>
<dbReference type="InterPro" id="IPR020568">
    <property type="entry name" value="Ribosomal_Su5_D2-typ_SF"/>
</dbReference>
<keyword evidence="4 6" id="KW-0378">Hydrolase</keyword>
<dbReference type="Pfam" id="PF00825">
    <property type="entry name" value="Ribonuclease_P"/>
    <property type="match status" value="1"/>
</dbReference>
<keyword evidence="5 6" id="KW-0694">RNA-binding</keyword>
<gene>
    <name evidence="6 8" type="primary">rnpA</name>
    <name evidence="8" type="ORF">NCTC10132_01320</name>
</gene>
<evidence type="ECO:0000256" key="6">
    <source>
        <dbReference type="HAMAP-Rule" id="MF_00227"/>
    </source>
</evidence>
<dbReference type="PANTHER" id="PTHR33992:SF1">
    <property type="entry name" value="RIBONUCLEASE P PROTEIN COMPONENT"/>
    <property type="match status" value="1"/>
</dbReference>
<dbReference type="InterPro" id="IPR014721">
    <property type="entry name" value="Ribsml_uS5_D2-typ_fold_subgr"/>
</dbReference>
<dbReference type="GO" id="GO:0030677">
    <property type="term" value="C:ribonuclease P complex"/>
    <property type="evidence" value="ECO:0007669"/>
    <property type="project" value="TreeGrafter"/>
</dbReference>
<dbReference type="GO" id="GO:0001682">
    <property type="term" value="P:tRNA 5'-leader removal"/>
    <property type="evidence" value="ECO:0007669"/>
    <property type="project" value="UniProtKB-UniRule"/>
</dbReference>
<protein>
    <recommendedName>
        <fullName evidence="6 7">Ribonuclease P protein component</fullName>
        <shortName evidence="6">RNase P protein</shortName>
        <shortName evidence="6">RNaseP protein</shortName>
        <ecNumber evidence="6 7">3.1.26.5</ecNumber>
    </recommendedName>
    <alternativeName>
        <fullName evidence="6">Protein C5</fullName>
    </alternativeName>
</protein>
<comment type="catalytic activity">
    <reaction evidence="6">
        <text>Endonucleolytic cleavage of RNA, removing 5'-extranucleotides from tRNA precursor.</text>
        <dbReference type="EC" id="3.1.26.5"/>
    </reaction>
</comment>
<dbReference type="Proteomes" id="UP000257559">
    <property type="component" value="Chromosome"/>
</dbReference>
<reference evidence="9" key="1">
    <citation type="submission" date="2018-06" db="EMBL/GenBank/DDBJ databases">
        <authorList>
            <consortium name="Pathogen Informatics"/>
        </authorList>
    </citation>
    <scope>NUCLEOTIDE SEQUENCE [LARGE SCALE GENOMIC DNA]</scope>
    <source>
        <strain evidence="9">NCTC10132</strain>
    </source>
</reference>
<keyword evidence="9" id="KW-1185">Reference proteome</keyword>
<sequence length="113" mass="13633">MQKQFRLRKNWDFQSIIDKKQSIANKFLVVYFVKSDSFKAGITIPKKFENAVGRNYNKRQLKAIIRELNINEFNYNFVLIARKEFCNSEYSVKKQGIKELFEKFRNYAKKTNF</sequence>
<dbReference type="NCBIfam" id="TIGR00188">
    <property type="entry name" value="rnpA"/>
    <property type="match status" value="1"/>
</dbReference>
<keyword evidence="1 6" id="KW-0819">tRNA processing</keyword>
<dbReference type="HAMAP" id="MF_00227">
    <property type="entry name" value="RNase_P"/>
    <property type="match status" value="1"/>
</dbReference>
<comment type="subunit">
    <text evidence="6">Consists of a catalytic RNA component (M1 or rnpB) and a protein subunit.</text>
</comment>
<dbReference type="RefSeq" id="WP_117275791.1">
    <property type="nucleotide sequence ID" value="NZ_CP114370.1"/>
</dbReference>
<accession>A0A3B0PKY4</accession>
<dbReference type="GO" id="GO:0004526">
    <property type="term" value="F:ribonuclease P activity"/>
    <property type="evidence" value="ECO:0007669"/>
    <property type="project" value="UniProtKB-UniRule"/>
</dbReference>
<keyword evidence="3 6" id="KW-0255">Endonuclease</keyword>
<proteinExistence type="inferred from homology"/>
<evidence type="ECO:0000256" key="5">
    <source>
        <dbReference type="ARBA" id="ARBA00022884"/>
    </source>
</evidence>
<dbReference type="AlphaFoldDB" id="A0A3B0PKY4"/>
<evidence type="ECO:0000313" key="9">
    <source>
        <dbReference type="Proteomes" id="UP000257559"/>
    </source>
</evidence>
<dbReference type="OrthoDB" id="9810867at2"/>
<dbReference type="EC" id="3.1.26.5" evidence="6 7"/>
<organism evidence="8 9">
    <name type="scientific">Mycoplasmopsis edwardii</name>
    <dbReference type="NCBI Taxonomy" id="53558"/>
    <lineage>
        <taxon>Bacteria</taxon>
        <taxon>Bacillati</taxon>
        <taxon>Mycoplasmatota</taxon>
        <taxon>Mycoplasmoidales</taxon>
        <taxon>Metamycoplasmataceae</taxon>
        <taxon>Mycoplasmopsis</taxon>
    </lineage>
</organism>